<feature type="compositionally biased region" description="Polar residues" evidence="1">
    <location>
        <begin position="1"/>
        <end position="10"/>
    </location>
</feature>
<feature type="region of interest" description="Disordered" evidence="1">
    <location>
        <begin position="1"/>
        <end position="57"/>
    </location>
</feature>
<proteinExistence type="predicted"/>
<sequence>MDSFTPTSIRPLSRPEIRGKLHRREVHLVDHQSSNSRGQSRLHHSKDHLLQGSPAPSSIKNWSWAKNIWIQ</sequence>
<evidence type="ECO:0000256" key="1">
    <source>
        <dbReference type="SAM" id="MobiDB-lite"/>
    </source>
</evidence>
<accession>A0A8J5KQ27</accession>
<organism evidence="3 5">
    <name type="scientific">Homarus americanus</name>
    <name type="common">American lobster</name>
    <dbReference type="NCBI Taxonomy" id="6706"/>
    <lineage>
        <taxon>Eukaryota</taxon>
        <taxon>Metazoa</taxon>
        <taxon>Ecdysozoa</taxon>
        <taxon>Arthropoda</taxon>
        <taxon>Crustacea</taxon>
        <taxon>Multicrustacea</taxon>
        <taxon>Malacostraca</taxon>
        <taxon>Eumalacostraca</taxon>
        <taxon>Eucarida</taxon>
        <taxon>Decapoda</taxon>
        <taxon>Pleocyemata</taxon>
        <taxon>Astacidea</taxon>
        <taxon>Nephropoidea</taxon>
        <taxon>Nephropidae</taxon>
        <taxon>Homarus</taxon>
    </lineage>
</organism>
<dbReference type="EMBL" id="JAHLQT010032495">
    <property type="protein sequence ID" value="KAG7159738.1"/>
    <property type="molecule type" value="Genomic_DNA"/>
</dbReference>
<gene>
    <name evidence="4" type="ORF">Hamer_G028542</name>
    <name evidence="3" type="ORF">Hamer_G029101</name>
    <name evidence="2" type="ORF">Hamer_G029727</name>
</gene>
<evidence type="ECO:0000313" key="3">
    <source>
        <dbReference type="EMBL" id="KAG7171204.1"/>
    </source>
</evidence>
<dbReference type="EMBL" id="JAHLQT010012727">
    <property type="protein sequence ID" value="KAG7171204.1"/>
    <property type="molecule type" value="Genomic_DNA"/>
</dbReference>
<reference evidence="3" key="1">
    <citation type="journal article" date="2021" name="Sci. Adv.">
        <title>The American lobster genome reveals insights on longevity, neural, and immune adaptations.</title>
        <authorList>
            <person name="Polinski J.M."/>
            <person name="Zimin A.V."/>
            <person name="Clark K.F."/>
            <person name="Kohn A.B."/>
            <person name="Sadowski N."/>
            <person name="Timp W."/>
            <person name="Ptitsyn A."/>
            <person name="Khanna P."/>
            <person name="Romanova D.Y."/>
            <person name="Williams P."/>
            <person name="Greenwood S.J."/>
            <person name="Moroz L.L."/>
            <person name="Walt D.R."/>
            <person name="Bodnar A.G."/>
        </authorList>
    </citation>
    <scope>NUCLEOTIDE SEQUENCE</scope>
    <source>
        <strain evidence="3">GMGI-L3</strain>
    </source>
</reference>
<dbReference type="AlphaFoldDB" id="A0A8J5KQ27"/>
<evidence type="ECO:0000313" key="4">
    <source>
        <dbReference type="EMBL" id="KAG7177775.1"/>
    </source>
</evidence>
<dbReference type="Proteomes" id="UP000747542">
    <property type="component" value="Unassembled WGS sequence"/>
</dbReference>
<comment type="caution">
    <text evidence="3">The sequence shown here is derived from an EMBL/GenBank/DDBJ whole genome shotgun (WGS) entry which is preliminary data.</text>
</comment>
<name>A0A8J5KQ27_HOMAM</name>
<keyword evidence="5" id="KW-1185">Reference proteome</keyword>
<evidence type="ECO:0000313" key="5">
    <source>
        <dbReference type="Proteomes" id="UP000747542"/>
    </source>
</evidence>
<protein>
    <submittedName>
        <fullName evidence="3">Uncharacterized protein</fullName>
    </submittedName>
</protein>
<dbReference type="EMBL" id="JAHLQT010001860">
    <property type="protein sequence ID" value="KAG7177775.1"/>
    <property type="molecule type" value="Genomic_DNA"/>
</dbReference>
<evidence type="ECO:0000313" key="2">
    <source>
        <dbReference type="EMBL" id="KAG7159738.1"/>
    </source>
</evidence>